<dbReference type="EMBL" id="QNBE01000002">
    <property type="protein sequence ID" value="RKX71788.1"/>
    <property type="molecule type" value="Genomic_DNA"/>
</dbReference>
<comment type="caution">
    <text evidence="1">The sequence shown here is derived from an EMBL/GenBank/DDBJ whole genome shotgun (WGS) entry which is preliminary data.</text>
</comment>
<evidence type="ECO:0000313" key="2">
    <source>
        <dbReference type="Proteomes" id="UP000268469"/>
    </source>
</evidence>
<dbReference type="AlphaFoldDB" id="A0A660SLV8"/>
<accession>A0A660SLV8</accession>
<dbReference type="Proteomes" id="UP000268469">
    <property type="component" value="Unassembled WGS sequence"/>
</dbReference>
<organism evidence="1 2">
    <name type="scientific">candidate division WOR-3 bacterium</name>
    <dbReference type="NCBI Taxonomy" id="2052148"/>
    <lineage>
        <taxon>Bacteria</taxon>
        <taxon>Bacteria division WOR-3</taxon>
    </lineage>
</organism>
<name>A0A660SLV8_UNCW3</name>
<gene>
    <name evidence="1" type="ORF">DRP53_00450</name>
</gene>
<proteinExistence type="predicted"/>
<reference evidence="1 2" key="1">
    <citation type="submission" date="2018-06" db="EMBL/GenBank/DDBJ databases">
        <title>Extensive metabolic versatility and redundancy in microbially diverse, dynamic hydrothermal sediments.</title>
        <authorList>
            <person name="Dombrowski N."/>
            <person name="Teske A."/>
            <person name="Baker B.J."/>
        </authorList>
    </citation>
    <scope>NUCLEOTIDE SEQUENCE [LARGE SCALE GENOMIC DNA]</scope>
    <source>
        <strain evidence="1">B36_G15</strain>
    </source>
</reference>
<evidence type="ECO:0000313" key="1">
    <source>
        <dbReference type="EMBL" id="RKX71788.1"/>
    </source>
</evidence>
<sequence>MLISLLFGLSITDFRPPSSRVYGWELNGGFHHLRSNHGDFSSHLYYYLESDTIEFSISGGGSYSYSTFDSSYQADLSSRVQIRSYLSNSPFFIGGMVRGSSQWDRIFGEEYRYHSFDLTLSSGVGRIRDGIYVVRALAINKILLTEGVISQELKPETILALAQLLSQRTFFLLRYERYFKYLAQRVESILEKDPAYKGKISGYCWFKIFELADNIYYRGLYELIEWERRFGIRLSLDLSAGGITKGRSGDRVGLGIDDLYGYPEIGVTLEYGYPIDLSRQLSFTASYTLSFVDTMTSHYCQLRFAYGYGIIDRYLIQPQFAVGNSWHIREGRGDWECWISPGIGFYFYLEDRISFESKGDITFYRDRTGWSGSTYLRLGVDHRIF</sequence>
<protein>
    <submittedName>
        <fullName evidence="1">Uncharacterized protein</fullName>
    </submittedName>
</protein>